<dbReference type="GO" id="GO:0007508">
    <property type="term" value="P:larval heart development"/>
    <property type="evidence" value="ECO:0007669"/>
    <property type="project" value="TreeGrafter"/>
</dbReference>
<proteinExistence type="predicted"/>
<dbReference type="WBParaSite" id="HCON_00169920-00001">
    <property type="protein sequence ID" value="HCON_00169920-00001"/>
    <property type="gene ID" value="HCON_00169920"/>
</dbReference>
<dbReference type="AlphaFoldDB" id="A0A7I4Z491"/>
<dbReference type="PANTHER" id="PTHR33395:SF22">
    <property type="entry name" value="REVERSE TRANSCRIPTASE DOMAIN-CONTAINING PROTEIN"/>
    <property type="match status" value="1"/>
</dbReference>
<dbReference type="SUPFAM" id="SSF56219">
    <property type="entry name" value="DNase I-like"/>
    <property type="match status" value="1"/>
</dbReference>
<dbReference type="PANTHER" id="PTHR33395">
    <property type="entry name" value="TRANSCRIPTASE, PUTATIVE-RELATED-RELATED"/>
    <property type="match status" value="1"/>
</dbReference>
<evidence type="ECO:0000313" key="1">
    <source>
        <dbReference type="Proteomes" id="UP000025227"/>
    </source>
</evidence>
<sequence length="301" mass="34334">MLRIRVLDQYIPRPANISNTTKTSAVYTETTNIHYHSIILCIALTASGWSVECSLRRHQLASEMGNTVLNGDSLETVDFSTFSASDLLKSIAARNTDPVINKMLIALKDKLSVEVFDVVSEEKRGRSIVISGLPESNISMKPSEKQRELENKIPDFVFITETWLNENIKDSEIVGGFPYTIMSQKFFGAVTKFDYICFDYLNDPSVRNIRFILVYRPPNSCYNDDRKLLDLLATMCSSSAHLIILGDFNLDIDWKQDYMPVKNPHSSKMHNSFFCRTARWLQMLPEEIISFAAFIFSLLLL</sequence>
<reference evidence="2" key="1">
    <citation type="submission" date="2020-12" db="UniProtKB">
        <authorList>
            <consortium name="WormBaseParasite"/>
        </authorList>
    </citation>
    <scope>IDENTIFICATION</scope>
    <source>
        <strain evidence="2">MHco3</strain>
    </source>
</reference>
<dbReference type="Gene3D" id="3.60.10.10">
    <property type="entry name" value="Endonuclease/exonuclease/phosphatase"/>
    <property type="match status" value="1"/>
</dbReference>
<dbReference type="InterPro" id="IPR036691">
    <property type="entry name" value="Endo/exonu/phosph_ase_sf"/>
</dbReference>
<dbReference type="GO" id="GO:0061343">
    <property type="term" value="P:cell adhesion involved in heart morphogenesis"/>
    <property type="evidence" value="ECO:0007669"/>
    <property type="project" value="TreeGrafter"/>
</dbReference>
<name>A0A7I4Z491_HAECO</name>
<dbReference type="OrthoDB" id="419189at2759"/>
<protein>
    <submittedName>
        <fullName evidence="2">Endo/exonuclease/phosphatase domain-containing protein</fullName>
    </submittedName>
</protein>
<keyword evidence="1" id="KW-1185">Reference proteome</keyword>
<dbReference type="GO" id="GO:0031012">
    <property type="term" value="C:extracellular matrix"/>
    <property type="evidence" value="ECO:0007669"/>
    <property type="project" value="TreeGrafter"/>
</dbReference>
<evidence type="ECO:0000313" key="2">
    <source>
        <dbReference type="WBParaSite" id="HCON_00169920-00001"/>
    </source>
</evidence>
<organism evidence="1 2">
    <name type="scientific">Haemonchus contortus</name>
    <name type="common">Barber pole worm</name>
    <dbReference type="NCBI Taxonomy" id="6289"/>
    <lineage>
        <taxon>Eukaryota</taxon>
        <taxon>Metazoa</taxon>
        <taxon>Ecdysozoa</taxon>
        <taxon>Nematoda</taxon>
        <taxon>Chromadorea</taxon>
        <taxon>Rhabditida</taxon>
        <taxon>Rhabditina</taxon>
        <taxon>Rhabditomorpha</taxon>
        <taxon>Strongyloidea</taxon>
        <taxon>Trichostrongylidae</taxon>
        <taxon>Haemonchus</taxon>
    </lineage>
</organism>
<accession>A0A7I4Z491</accession>
<dbReference type="Proteomes" id="UP000025227">
    <property type="component" value="Unplaced"/>
</dbReference>